<feature type="transmembrane region" description="Helical" evidence="1">
    <location>
        <begin position="41"/>
        <end position="60"/>
    </location>
</feature>
<organism evidence="3 4">
    <name type="scientific">Fodinibacter luteus</name>
    <dbReference type="NCBI Taxonomy" id="552064"/>
    <lineage>
        <taxon>Bacteria</taxon>
        <taxon>Bacillati</taxon>
        <taxon>Actinomycetota</taxon>
        <taxon>Actinomycetes</taxon>
        <taxon>Micrococcales</taxon>
        <taxon>Intrasporangiaceae</taxon>
        <taxon>Fodinibacter (ex Wang et al. 2009)</taxon>
    </lineage>
</organism>
<feature type="transmembrane region" description="Helical" evidence="1">
    <location>
        <begin position="109"/>
        <end position="131"/>
    </location>
</feature>
<dbReference type="Pfam" id="PF02517">
    <property type="entry name" value="Rce1-like"/>
    <property type="match status" value="1"/>
</dbReference>
<dbReference type="Proteomes" id="UP001500945">
    <property type="component" value="Unassembled WGS sequence"/>
</dbReference>
<feature type="transmembrane region" description="Helical" evidence="1">
    <location>
        <begin position="186"/>
        <end position="212"/>
    </location>
</feature>
<dbReference type="RefSeq" id="WP_345207838.1">
    <property type="nucleotide sequence ID" value="NZ_BAABGM010000022.1"/>
</dbReference>
<keyword evidence="1" id="KW-0812">Transmembrane</keyword>
<keyword evidence="4" id="KW-1185">Reference proteome</keyword>
<feature type="domain" description="CAAX prenyl protease 2/Lysostaphin resistance protein A-like" evidence="2">
    <location>
        <begin position="147"/>
        <end position="232"/>
    </location>
</feature>
<proteinExistence type="predicted"/>
<accession>A0ABP8KNZ1</accession>
<gene>
    <name evidence="3" type="ORF">GCM10023168_32260</name>
</gene>
<dbReference type="GO" id="GO:0008237">
    <property type="term" value="F:metallopeptidase activity"/>
    <property type="evidence" value="ECO:0007669"/>
    <property type="project" value="UniProtKB-KW"/>
</dbReference>
<comment type="caution">
    <text evidence="3">The sequence shown here is derived from an EMBL/GenBank/DDBJ whole genome shotgun (WGS) entry which is preliminary data.</text>
</comment>
<dbReference type="EMBL" id="BAABGM010000022">
    <property type="protein sequence ID" value="GAA4411421.1"/>
    <property type="molecule type" value="Genomic_DNA"/>
</dbReference>
<keyword evidence="3" id="KW-0482">Metalloprotease</keyword>
<feature type="transmembrane region" description="Helical" evidence="1">
    <location>
        <begin position="66"/>
        <end position="88"/>
    </location>
</feature>
<name>A0ABP8KNZ1_9MICO</name>
<reference evidence="4" key="1">
    <citation type="journal article" date="2019" name="Int. J. Syst. Evol. Microbiol.">
        <title>The Global Catalogue of Microorganisms (GCM) 10K type strain sequencing project: providing services to taxonomists for standard genome sequencing and annotation.</title>
        <authorList>
            <consortium name="The Broad Institute Genomics Platform"/>
            <consortium name="The Broad Institute Genome Sequencing Center for Infectious Disease"/>
            <person name="Wu L."/>
            <person name="Ma J."/>
        </authorList>
    </citation>
    <scope>NUCLEOTIDE SEQUENCE [LARGE SCALE GENOMIC DNA]</scope>
    <source>
        <strain evidence="4">JCM 17809</strain>
    </source>
</reference>
<sequence>MSRTTRWNVVSELRSFFRATLVDPVPRDHTETDEAFRRRRLVAAVTLLVGAVVLAFALRIEPGDPTFYGATFALAGVWAGGAFLSGPLHLGRAHTRDGSGSSRAVVQSLALGTMLLALFMAGAVIVARIPVLREPVQELLDHARVGSLALVTVITVVNGVAEELYFRGALYAGVGRRHAVAVTTVVYALVTAAAGIPLLVLAAALVGLVVAFQRRVTGGILGPVVTHLTWSLGMLYLLPPVLDRLS</sequence>
<evidence type="ECO:0000313" key="3">
    <source>
        <dbReference type="EMBL" id="GAA4411421.1"/>
    </source>
</evidence>
<protein>
    <submittedName>
        <fullName evidence="3">CPBP family intramembrane metalloprotease</fullName>
    </submittedName>
</protein>
<evidence type="ECO:0000259" key="2">
    <source>
        <dbReference type="Pfam" id="PF02517"/>
    </source>
</evidence>
<keyword evidence="3" id="KW-0378">Hydrolase</keyword>
<keyword evidence="1" id="KW-0472">Membrane</keyword>
<keyword evidence="1" id="KW-1133">Transmembrane helix</keyword>
<evidence type="ECO:0000313" key="4">
    <source>
        <dbReference type="Proteomes" id="UP001500945"/>
    </source>
</evidence>
<evidence type="ECO:0000256" key="1">
    <source>
        <dbReference type="SAM" id="Phobius"/>
    </source>
</evidence>
<feature type="transmembrane region" description="Helical" evidence="1">
    <location>
        <begin position="218"/>
        <end position="238"/>
    </location>
</feature>
<dbReference type="InterPro" id="IPR003675">
    <property type="entry name" value="Rce1/LyrA-like_dom"/>
</dbReference>
<keyword evidence="3" id="KW-0645">Protease</keyword>